<protein>
    <submittedName>
        <fullName evidence="1">SMI1/KNR4 family protein</fullName>
    </submittedName>
</protein>
<name>A0A411WQ68_9GAMM</name>
<dbReference type="EMBL" id="CP034752">
    <property type="protein sequence ID" value="QBH98403.1"/>
    <property type="molecule type" value="Genomic_DNA"/>
</dbReference>
<evidence type="ECO:0000313" key="2">
    <source>
        <dbReference type="Proteomes" id="UP000293154"/>
    </source>
</evidence>
<evidence type="ECO:0000313" key="1">
    <source>
        <dbReference type="EMBL" id="QBH98403.1"/>
    </source>
</evidence>
<reference evidence="1 2" key="1">
    <citation type="submission" date="2019-03" db="EMBL/GenBank/DDBJ databases">
        <title>Pragia sp. nov. isolated from the gut tract of Carduelis flavirostris.</title>
        <authorList>
            <person name="Ge Y."/>
        </authorList>
    </citation>
    <scope>NUCLEOTIDE SEQUENCE [LARGE SCALE GENOMIC DNA]</scope>
    <source>
        <strain evidence="1 2">CF-458</strain>
    </source>
</reference>
<proteinExistence type="predicted"/>
<organism evidence="1 2">
    <name type="scientific">Limnobaculum zhutongyuii</name>
    <dbReference type="NCBI Taxonomy" id="2498113"/>
    <lineage>
        <taxon>Bacteria</taxon>
        <taxon>Pseudomonadati</taxon>
        <taxon>Pseudomonadota</taxon>
        <taxon>Gammaproteobacteria</taxon>
        <taxon>Enterobacterales</taxon>
        <taxon>Budviciaceae</taxon>
        <taxon>Limnobaculum</taxon>
    </lineage>
</organism>
<dbReference type="KEGG" id="prag:EKN56_19595"/>
<sequence>MMGKLLEQLKAVLPEKLWVPDELAQLYQWIEQQGYYEDYDDGHRTGFLYPTDKLEESWTDEERQGGTIILFNANRNDGLRYWFGLEEDKPEICQRLCVFARTGAEGSEAALWLDDDGKLKIVHMGSGSGSILSCILADNMVDFLRLLAIGYDEICWNEEFPYPPNHAQSDSGMHIHPNVEFQQWVQKTFNTTIPATALEIVKHPAEMGDRDSEDAFCRWAEKHSN</sequence>
<dbReference type="Proteomes" id="UP000293154">
    <property type="component" value="Chromosome"/>
</dbReference>
<dbReference type="AlphaFoldDB" id="A0A411WQ68"/>
<accession>A0A411WQ68</accession>
<keyword evidence="2" id="KW-1185">Reference proteome</keyword>
<gene>
    <name evidence="1" type="ORF">EKN56_19595</name>
</gene>
<dbReference type="OrthoDB" id="9816539at2"/>